<organism evidence="2 3">
    <name type="scientific">Saprolegnia parasitica (strain CBS 223.65)</name>
    <dbReference type="NCBI Taxonomy" id="695850"/>
    <lineage>
        <taxon>Eukaryota</taxon>
        <taxon>Sar</taxon>
        <taxon>Stramenopiles</taxon>
        <taxon>Oomycota</taxon>
        <taxon>Saprolegniomycetes</taxon>
        <taxon>Saprolegniales</taxon>
        <taxon>Saprolegniaceae</taxon>
        <taxon>Saprolegnia</taxon>
    </lineage>
</organism>
<dbReference type="RefSeq" id="XP_012203919.1">
    <property type="nucleotide sequence ID" value="XM_012348529.1"/>
</dbReference>
<name>A0A067C8B6_SAPPC</name>
<dbReference type="KEGG" id="spar:SPRG_20754"/>
<feature type="chain" id="PRO_5001634252" description="Secreted protein" evidence="1">
    <location>
        <begin position="19"/>
        <end position="75"/>
    </location>
</feature>
<accession>A0A067C8B6</accession>
<keyword evidence="1" id="KW-0732">Signal</keyword>
<dbReference type="AlphaFoldDB" id="A0A067C8B6"/>
<dbReference type="VEuPathDB" id="FungiDB:SPRG_20754"/>
<gene>
    <name evidence="2" type="ORF">SPRG_20754</name>
</gene>
<proteinExistence type="predicted"/>
<evidence type="ECO:0000256" key="1">
    <source>
        <dbReference type="SAM" id="SignalP"/>
    </source>
</evidence>
<dbReference type="EMBL" id="KK583232">
    <property type="protein sequence ID" value="KDO25415.1"/>
    <property type="molecule type" value="Genomic_DNA"/>
</dbReference>
<evidence type="ECO:0000313" key="2">
    <source>
        <dbReference type="EMBL" id="KDO25415.1"/>
    </source>
</evidence>
<reference evidence="2 3" key="1">
    <citation type="journal article" date="2013" name="PLoS Genet.">
        <title>Distinctive expansion of potential virulence genes in the genome of the oomycete fish pathogen Saprolegnia parasitica.</title>
        <authorList>
            <person name="Jiang R.H."/>
            <person name="de Bruijn I."/>
            <person name="Haas B.J."/>
            <person name="Belmonte R."/>
            <person name="Lobach L."/>
            <person name="Christie J."/>
            <person name="van den Ackerveken G."/>
            <person name="Bottin A."/>
            <person name="Bulone V."/>
            <person name="Diaz-Moreno S.M."/>
            <person name="Dumas B."/>
            <person name="Fan L."/>
            <person name="Gaulin E."/>
            <person name="Govers F."/>
            <person name="Grenville-Briggs L.J."/>
            <person name="Horner N.R."/>
            <person name="Levin J.Z."/>
            <person name="Mammella M."/>
            <person name="Meijer H.J."/>
            <person name="Morris P."/>
            <person name="Nusbaum C."/>
            <person name="Oome S."/>
            <person name="Phillips A.J."/>
            <person name="van Rooyen D."/>
            <person name="Rzeszutek E."/>
            <person name="Saraiva M."/>
            <person name="Secombes C.J."/>
            <person name="Seidl M.F."/>
            <person name="Snel B."/>
            <person name="Stassen J.H."/>
            <person name="Sykes S."/>
            <person name="Tripathy S."/>
            <person name="van den Berg H."/>
            <person name="Vega-Arreguin J.C."/>
            <person name="Wawra S."/>
            <person name="Young S.K."/>
            <person name="Zeng Q."/>
            <person name="Dieguez-Uribeondo J."/>
            <person name="Russ C."/>
            <person name="Tyler B.M."/>
            <person name="van West P."/>
        </authorList>
    </citation>
    <scope>NUCLEOTIDE SEQUENCE [LARGE SCALE GENOMIC DNA]</scope>
    <source>
        <strain evidence="2 3">CBS 223.65</strain>
    </source>
</reference>
<dbReference type="GeneID" id="24141795"/>
<protein>
    <recommendedName>
        <fullName evidence="4">Secreted protein</fullName>
    </recommendedName>
</protein>
<feature type="signal peptide" evidence="1">
    <location>
        <begin position="1"/>
        <end position="18"/>
    </location>
</feature>
<dbReference type="Proteomes" id="UP000030745">
    <property type="component" value="Unassembled WGS sequence"/>
</dbReference>
<keyword evidence="3" id="KW-1185">Reference proteome</keyword>
<evidence type="ECO:0000313" key="3">
    <source>
        <dbReference type="Proteomes" id="UP000030745"/>
    </source>
</evidence>
<evidence type="ECO:0008006" key="4">
    <source>
        <dbReference type="Google" id="ProtNLM"/>
    </source>
</evidence>
<sequence length="75" mass="8466">MIHILISTTTLVLRSAHGSWVLVCSTRTIRATRPATHQDEPVVRQVCWVTLLQEEPRDLQVSAGETTQFLTLSHE</sequence>